<comment type="cofactor">
    <cofactor evidence="1">
        <name>Zn(2+)</name>
        <dbReference type="ChEBI" id="CHEBI:29105"/>
    </cofactor>
    <text evidence="1">Binds 1 zinc ion per subunit.</text>
</comment>
<protein>
    <submittedName>
        <fullName evidence="2">Fur family transcriptional regulator, ferric uptake regulator</fullName>
    </submittedName>
    <submittedName>
        <fullName evidence="3">Zinc uptake transcriptional repressor</fullName>
    </submittedName>
</protein>
<reference evidence="2 4" key="1">
    <citation type="submission" date="2017-01" db="EMBL/GenBank/DDBJ databases">
        <authorList>
            <person name="Varghese N."/>
            <person name="Submissions S."/>
        </authorList>
    </citation>
    <scope>NUCLEOTIDE SEQUENCE [LARGE SCALE GENOMIC DNA]</scope>
    <source>
        <strain evidence="2 4">ATCC 27950</strain>
    </source>
</reference>
<reference evidence="3 5" key="2">
    <citation type="submission" date="2018-06" db="EMBL/GenBank/DDBJ databases">
        <authorList>
            <consortium name="Pathogen Informatics"/>
            <person name="Doyle S."/>
        </authorList>
    </citation>
    <scope>NUCLEOTIDE SEQUENCE [LARGE SCALE GENOMIC DNA]</scope>
    <source>
        <strain evidence="3 5">NCTC13560</strain>
    </source>
</reference>
<keyword evidence="1" id="KW-0479">Metal-binding</keyword>
<dbReference type="Gene3D" id="1.10.10.10">
    <property type="entry name" value="Winged helix-like DNA-binding domain superfamily/Winged helix DNA-binding domain"/>
    <property type="match status" value="1"/>
</dbReference>
<feature type="binding site" evidence="1">
    <location>
        <position position="145"/>
    </location>
    <ligand>
        <name>Zn(2+)</name>
        <dbReference type="ChEBI" id="CHEBI:29105"/>
    </ligand>
</feature>
<evidence type="ECO:0000313" key="3">
    <source>
        <dbReference type="EMBL" id="SUX42435.1"/>
    </source>
</evidence>
<sequence length="150" mass="17745">MKGFHEGKLNIMKQEIENKLIDKNTKPTSMRILVYDFLSSQETALSLSEIENYFENADRTTIYRTLKTFEEKGIVHSIQENTTTKYKLCHDDCDEKTHKDWHLHFYCKICKQTTCKEDISFPESMKTDFRIDEIRLFAKGICENCLESLQ</sequence>
<dbReference type="SUPFAM" id="SSF46785">
    <property type="entry name" value="Winged helix' DNA-binding domain"/>
    <property type="match status" value="1"/>
</dbReference>
<gene>
    <name evidence="3" type="ORF">NCTC13560_01253</name>
    <name evidence="2" type="ORF">SAMN05421682_101124</name>
</gene>
<dbReference type="InterPro" id="IPR036388">
    <property type="entry name" value="WH-like_DNA-bd_sf"/>
</dbReference>
<accession>A0A381F7D8</accession>
<keyword evidence="4" id="KW-1185">Reference proteome</keyword>
<dbReference type="Pfam" id="PF01475">
    <property type="entry name" value="FUR"/>
    <property type="match status" value="1"/>
</dbReference>
<dbReference type="AlphaFoldDB" id="A0A381F7D8"/>
<feature type="binding site" evidence="1">
    <location>
        <position position="142"/>
    </location>
    <ligand>
        <name>Zn(2+)</name>
        <dbReference type="ChEBI" id="CHEBI:29105"/>
    </ligand>
</feature>
<proteinExistence type="predicted"/>
<dbReference type="GO" id="GO:0045892">
    <property type="term" value="P:negative regulation of DNA-templated transcription"/>
    <property type="evidence" value="ECO:0007669"/>
    <property type="project" value="TreeGrafter"/>
</dbReference>
<dbReference type="InterPro" id="IPR002481">
    <property type="entry name" value="FUR"/>
</dbReference>
<organism evidence="3 5">
    <name type="scientific">Chryseobacterium indoltheticum</name>
    <dbReference type="NCBI Taxonomy" id="254"/>
    <lineage>
        <taxon>Bacteria</taxon>
        <taxon>Pseudomonadati</taxon>
        <taxon>Bacteroidota</taxon>
        <taxon>Flavobacteriia</taxon>
        <taxon>Flavobacteriales</taxon>
        <taxon>Weeksellaceae</taxon>
        <taxon>Chryseobacterium group</taxon>
        <taxon>Chryseobacterium</taxon>
    </lineage>
</organism>
<dbReference type="GO" id="GO:0008270">
    <property type="term" value="F:zinc ion binding"/>
    <property type="evidence" value="ECO:0007669"/>
    <property type="project" value="TreeGrafter"/>
</dbReference>
<dbReference type="PANTHER" id="PTHR33202:SF22">
    <property type="entry name" value="HYDROGEN PEROXIDE SENSITIVE REPRESSOR"/>
    <property type="match status" value="1"/>
</dbReference>
<dbReference type="PANTHER" id="PTHR33202">
    <property type="entry name" value="ZINC UPTAKE REGULATION PROTEIN"/>
    <property type="match status" value="1"/>
</dbReference>
<evidence type="ECO:0000313" key="2">
    <source>
        <dbReference type="EMBL" id="SIP87587.1"/>
    </source>
</evidence>
<dbReference type="GO" id="GO:0000976">
    <property type="term" value="F:transcription cis-regulatory region binding"/>
    <property type="evidence" value="ECO:0007669"/>
    <property type="project" value="TreeGrafter"/>
</dbReference>
<dbReference type="GO" id="GO:1900376">
    <property type="term" value="P:regulation of secondary metabolite biosynthetic process"/>
    <property type="evidence" value="ECO:0007669"/>
    <property type="project" value="TreeGrafter"/>
</dbReference>
<feature type="binding site" evidence="1">
    <location>
        <position position="110"/>
    </location>
    <ligand>
        <name>Zn(2+)</name>
        <dbReference type="ChEBI" id="CHEBI:29105"/>
    </ligand>
</feature>
<name>A0A381F7D8_9FLAO</name>
<dbReference type="GO" id="GO:0003700">
    <property type="term" value="F:DNA-binding transcription factor activity"/>
    <property type="evidence" value="ECO:0007669"/>
    <property type="project" value="InterPro"/>
</dbReference>
<dbReference type="EMBL" id="UFVS01000001">
    <property type="protein sequence ID" value="SUX42435.1"/>
    <property type="molecule type" value="Genomic_DNA"/>
</dbReference>
<dbReference type="Proteomes" id="UP000255231">
    <property type="component" value="Unassembled WGS sequence"/>
</dbReference>
<evidence type="ECO:0000313" key="5">
    <source>
        <dbReference type="Proteomes" id="UP000255231"/>
    </source>
</evidence>
<dbReference type="Proteomes" id="UP000185725">
    <property type="component" value="Unassembled WGS sequence"/>
</dbReference>
<dbReference type="InterPro" id="IPR036390">
    <property type="entry name" value="WH_DNA-bd_sf"/>
</dbReference>
<feature type="binding site" evidence="1">
    <location>
        <position position="107"/>
    </location>
    <ligand>
        <name>Zn(2+)</name>
        <dbReference type="ChEBI" id="CHEBI:29105"/>
    </ligand>
</feature>
<evidence type="ECO:0000313" key="4">
    <source>
        <dbReference type="Proteomes" id="UP000185725"/>
    </source>
</evidence>
<dbReference type="EMBL" id="FTMF01000001">
    <property type="protein sequence ID" value="SIP87587.1"/>
    <property type="molecule type" value="Genomic_DNA"/>
</dbReference>
<keyword evidence="1" id="KW-0862">Zinc</keyword>
<evidence type="ECO:0000256" key="1">
    <source>
        <dbReference type="PIRSR" id="PIRSR602481-1"/>
    </source>
</evidence>